<dbReference type="EMBL" id="BMDG01000004">
    <property type="protein sequence ID" value="GGI06724.1"/>
    <property type="molecule type" value="Genomic_DNA"/>
</dbReference>
<keyword evidence="3" id="KW-1185">Reference proteome</keyword>
<protein>
    <submittedName>
        <fullName evidence="2">Cytochrome P450</fullName>
    </submittedName>
</protein>
<gene>
    <name evidence="2" type="ORF">GCM10007368_12590</name>
</gene>
<sequence length="452" mass="49410">MSLAPVELTAAESARVLRAVLAPLVAQGAIVRRPRMTAWAERRQSDRESRRLLTALRHRHDDAPLVLRLGPRRLVLVTDPGDVERLLVGSPEPFTPASNEKRGALAHFQPQGLLISAPSDRRLRRPLNERALDTPHAVHEDAPSHVRAVVRAAGELERRVRDTGSLDAGTFMAAWWRLALDVTFGAAARDDDRLVAVLSALRRDANWSWLRPRRPWLRAELERRVARHVARAPSTSLAGRARDADPDQAPGQVPHWLFAFDAAGATTLRALAVASAREDVRSRLVDELPVDELAAEELAGDEDGGAAALPYGRACLLEAVRLWPTTFAILRDSLRPTDWGGTTLPAGTGFVVVSAFFHRDGERLPFADDFVPEAWLDGRASSDWGLVPFSGGPAGCPGRNLVLLVASHLLTRLARLGLDVDRGRYLARDPLPCTVDHLGLRFTAPRAGAGRP</sequence>
<dbReference type="Proteomes" id="UP000632535">
    <property type="component" value="Unassembled WGS sequence"/>
</dbReference>
<accession>A0ABQ2B5T3</accession>
<proteinExistence type="inferred from homology"/>
<dbReference type="InterPro" id="IPR001128">
    <property type="entry name" value="Cyt_P450"/>
</dbReference>
<name>A0ABQ2B5T3_9MICO</name>
<dbReference type="PANTHER" id="PTHR24305">
    <property type="entry name" value="CYTOCHROME P450"/>
    <property type="match status" value="1"/>
</dbReference>
<dbReference type="InterPro" id="IPR050121">
    <property type="entry name" value="Cytochrome_P450_monoxygenase"/>
</dbReference>
<organism evidence="2 3">
    <name type="scientific">Isoptericola cucumis</name>
    <dbReference type="NCBI Taxonomy" id="1776856"/>
    <lineage>
        <taxon>Bacteria</taxon>
        <taxon>Bacillati</taxon>
        <taxon>Actinomycetota</taxon>
        <taxon>Actinomycetes</taxon>
        <taxon>Micrococcales</taxon>
        <taxon>Promicromonosporaceae</taxon>
        <taxon>Isoptericola</taxon>
    </lineage>
</organism>
<comment type="similarity">
    <text evidence="1">Belongs to the cytochrome P450 family.</text>
</comment>
<dbReference type="Gene3D" id="1.10.630.10">
    <property type="entry name" value="Cytochrome P450"/>
    <property type="match status" value="1"/>
</dbReference>
<dbReference type="RefSeq" id="WP_188522836.1">
    <property type="nucleotide sequence ID" value="NZ_BMDG01000004.1"/>
</dbReference>
<dbReference type="Pfam" id="PF00067">
    <property type="entry name" value="p450"/>
    <property type="match status" value="1"/>
</dbReference>
<comment type="caution">
    <text evidence="2">The sequence shown here is derived from an EMBL/GenBank/DDBJ whole genome shotgun (WGS) entry which is preliminary data.</text>
</comment>
<dbReference type="InterPro" id="IPR036396">
    <property type="entry name" value="Cyt_P450_sf"/>
</dbReference>
<dbReference type="PANTHER" id="PTHR24305:SF166">
    <property type="entry name" value="CYTOCHROME P450 12A4, MITOCHONDRIAL-RELATED"/>
    <property type="match status" value="1"/>
</dbReference>
<reference evidence="3" key="1">
    <citation type="journal article" date="2019" name="Int. J. Syst. Evol. Microbiol.">
        <title>The Global Catalogue of Microorganisms (GCM) 10K type strain sequencing project: providing services to taxonomists for standard genome sequencing and annotation.</title>
        <authorList>
            <consortium name="The Broad Institute Genomics Platform"/>
            <consortium name="The Broad Institute Genome Sequencing Center for Infectious Disease"/>
            <person name="Wu L."/>
            <person name="Ma J."/>
        </authorList>
    </citation>
    <scope>NUCLEOTIDE SEQUENCE [LARGE SCALE GENOMIC DNA]</scope>
    <source>
        <strain evidence="3">CCM 8653</strain>
    </source>
</reference>
<evidence type="ECO:0000313" key="3">
    <source>
        <dbReference type="Proteomes" id="UP000632535"/>
    </source>
</evidence>
<evidence type="ECO:0000256" key="1">
    <source>
        <dbReference type="ARBA" id="ARBA00010617"/>
    </source>
</evidence>
<evidence type="ECO:0000313" key="2">
    <source>
        <dbReference type="EMBL" id="GGI06724.1"/>
    </source>
</evidence>
<dbReference type="SUPFAM" id="SSF48264">
    <property type="entry name" value="Cytochrome P450"/>
    <property type="match status" value="1"/>
</dbReference>